<dbReference type="AlphaFoldDB" id="A0A3L8RXS5"/>
<dbReference type="Proteomes" id="UP000276834">
    <property type="component" value="Unassembled WGS sequence"/>
</dbReference>
<protein>
    <submittedName>
        <fullName evidence="2">Uncharacterized protein</fullName>
    </submittedName>
</protein>
<evidence type="ECO:0000256" key="1">
    <source>
        <dbReference type="SAM" id="MobiDB-lite"/>
    </source>
</evidence>
<feature type="region of interest" description="Disordered" evidence="1">
    <location>
        <begin position="1"/>
        <end position="32"/>
    </location>
</feature>
<keyword evidence="3" id="KW-1185">Reference proteome</keyword>
<evidence type="ECO:0000313" key="3">
    <source>
        <dbReference type="Proteomes" id="UP000276834"/>
    </source>
</evidence>
<proteinExistence type="predicted"/>
<organism evidence="2 3">
    <name type="scientific">Chloebia gouldiae</name>
    <name type="common">Gouldian finch</name>
    <name type="synonym">Erythrura gouldiae</name>
    <dbReference type="NCBI Taxonomy" id="44316"/>
    <lineage>
        <taxon>Eukaryota</taxon>
        <taxon>Metazoa</taxon>
        <taxon>Chordata</taxon>
        <taxon>Craniata</taxon>
        <taxon>Vertebrata</taxon>
        <taxon>Euteleostomi</taxon>
        <taxon>Archelosauria</taxon>
        <taxon>Archosauria</taxon>
        <taxon>Dinosauria</taxon>
        <taxon>Saurischia</taxon>
        <taxon>Theropoda</taxon>
        <taxon>Coelurosauria</taxon>
        <taxon>Aves</taxon>
        <taxon>Neognathae</taxon>
        <taxon>Neoaves</taxon>
        <taxon>Telluraves</taxon>
        <taxon>Australaves</taxon>
        <taxon>Passeriformes</taxon>
        <taxon>Passeroidea</taxon>
        <taxon>Passeridae</taxon>
        <taxon>Chloebia</taxon>
    </lineage>
</organism>
<comment type="caution">
    <text evidence="2">The sequence shown here is derived from an EMBL/GenBank/DDBJ whole genome shotgun (WGS) entry which is preliminary data.</text>
</comment>
<dbReference type="EMBL" id="QUSF01000136">
    <property type="protein sequence ID" value="RLV89874.1"/>
    <property type="molecule type" value="Genomic_DNA"/>
</dbReference>
<evidence type="ECO:0000313" key="2">
    <source>
        <dbReference type="EMBL" id="RLV89874.1"/>
    </source>
</evidence>
<reference evidence="2 3" key="1">
    <citation type="journal article" date="2018" name="Proc. R. Soc. B">
        <title>A non-coding region near Follistatin controls head colour polymorphism in the Gouldian finch.</title>
        <authorList>
            <person name="Toomey M.B."/>
            <person name="Marques C.I."/>
            <person name="Andrade P."/>
            <person name="Araujo P.M."/>
            <person name="Sabatino S."/>
            <person name="Gazda M.A."/>
            <person name="Afonso S."/>
            <person name="Lopes R.J."/>
            <person name="Corbo J.C."/>
            <person name="Carneiro M."/>
        </authorList>
    </citation>
    <scope>NUCLEOTIDE SEQUENCE [LARGE SCALE GENOMIC DNA]</scope>
    <source>
        <strain evidence="2">Red01</strain>
        <tissue evidence="2">Muscle</tissue>
    </source>
</reference>
<name>A0A3L8RXS5_CHLGU</name>
<feature type="region of interest" description="Disordered" evidence="1">
    <location>
        <begin position="57"/>
        <end position="79"/>
    </location>
</feature>
<gene>
    <name evidence="2" type="ORF">DV515_00014648</name>
</gene>
<accession>A0A3L8RXS5</accession>
<sequence>MQPVKVSQLLPHLKTPRIPVDEGLQHPVQPGHLQGWAAGTEQLSDLHKGESAGLEELNLKDTAPSGAVLPEVARAPQHP</sequence>